<dbReference type="InterPro" id="IPR005122">
    <property type="entry name" value="Uracil-DNA_glycosylase-like"/>
</dbReference>
<comment type="subcellular location">
    <subcellularLocation>
        <location evidence="9">Cytoplasm</location>
    </subcellularLocation>
</comment>
<dbReference type="NCBIfam" id="NF003588">
    <property type="entry name" value="PRK05254.1-1"/>
    <property type="match status" value="1"/>
</dbReference>
<dbReference type="HAMAP" id="MF_00148">
    <property type="entry name" value="UDG"/>
    <property type="match status" value="1"/>
</dbReference>
<dbReference type="EMBL" id="PVTT01000001">
    <property type="protein sequence ID" value="PRY95060.1"/>
    <property type="molecule type" value="Genomic_DNA"/>
</dbReference>
<evidence type="ECO:0000313" key="12">
    <source>
        <dbReference type="EMBL" id="PRY95060.1"/>
    </source>
</evidence>
<reference evidence="12 13" key="1">
    <citation type="submission" date="2018-03" db="EMBL/GenBank/DDBJ databases">
        <title>Genomic Encyclopedia of Archaeal and Bacterial Type Strains, Phase II (KMG-II): from individual species to whole genera.</title>
        <authorList>
            <person name="Goeker M."/>
        </authorList>
    </citation>
    <scope>NUCLEOTIDE SEQUENCE [LARGE SCALE GENOMIC DNA]</scope>
    <source>
        <strain evidence="12 13">DSM 29318</strain>
    </source>
</reference>
<evidence type="ECO:0000256" key="4">
    <source>
        <dbReference type="ARBA" id="ARBA00012030"/>
    </source>
</evidence>
<dbReference type="Pfam" id="PF03167">
    <property type="entry name" value="UDG"/>
    <property type="match status" value="1"/>
</dbReference>
<evidence type="ECO:0000256" key="7">
    <source>
        <dbReference type="ARBA" id="ARBA00022801"/>
    </source>
</evidence>
<dbReference type="SMART" id="SM00986">
    <property type="entry name" value="UDG"/>
    <property type="match status" value="1"/>
</dbReference>
<dbReference type="CDD" id="cd10027">
    <property type="entry name" value="UDG-F1-like"/>
    <property type="match status" value="1"/>
</dbReference>
<keyword evidence="13" id="KW-1185">Reference proteome</keyword>
<accession>A0A2T0X7Y1</accession>
<dbReference type="PROSITE" id="PS00130">
    <property type="entry name" value="U_DNA_GLYCOSYLASE"/>
    <property type="match status" value="1"/>
</dbReference>
<dbReference type="AlphaFoldDB" id="A0A2T0X7Y1"/>
<dbReference type="SUPFAM" id="SSF52141">
    <property type="entry name" value="Uracil-DNA glycosylase-like"/>
    <property type="match status" value="1"/>
</dbReference>
<feature type="active site" description="Proton acceptor" evidence="9 10">
    <location>
        <position position="69"/>
    </location>
</feature>
<dbReference type="GO" id="GO:0004844">
    <property type="term" value="F:uracil DNA N-glycosylase activity"/>
    <property type="evidence" value="ECO:0007669"/>
    <property type="project" value="UniProtKB-UniRule"/>
</dbReference>
<comment type="catalytic activity">
    <reaction evidence="1 9">
        <text>Hydrolyzes single-stranded DNA or mismatched double-stranded DNA and polynucleotides, releasing free uracil.</text>
        <dbReference type="EC" id="3.2.2.27"/>
    </reaction>
</comment>
<feature type="domain" description="Uracil-DNA glycosylase-like" evidence="11">
    <location>
        <begin position="54"/>
        <end position="212"/>
    </location>
</feature>
<name>A0A2T0X7Y1_9RHOB</name>
<comment type="caution">
    <text evidence="12">The sequence shown here is derived from an EMBL/GenBank/DDBJ whole genome shotgun (WGS) entry which is preliminary data.</text>
</comment>
<evidence type="ECO:0000259" key="11">
    <source>
        <dbReference type="SMART" id="SM00986"/>
    </source>
</evidence>
<evidence type="ECO:0000256" key="2">
    <source>
        <dbReference type="ARBA" id="ARBA00002631"/>
    </source>
</evidence>
<evidence type="ECO:0000256" key="6">
    <source>
        <dbReference type="ARBA" id="ARBA00022763"/>
    </source>
</evidence>
<keyword evidence="9" id="KW-0963">Cytoplasm</keyword>
<comment type="similarity">
    <text evidence="3 9">Belongs to the uracil-DNA glycosylase (UDG) superfamily. UNG family.</text>
</comment>
<comment type="function">
    <text evidence="2 9">Excises uracil residues from the DNA which can arise as a result of misincorporation of dUMP residues by DNA polymerase or due to deamination of cytosine.</text>
</comment>
<dbReference type="GO" id="GO:0005737">
    <property type="term" value="C:cytoplasm"/>
    <property type="evidence" value="ECO:0007669"/>
    <property type="project" value="UniProtKB-SubCell"/>
</dbReference>
<dbReference type="PANTHER" id="PTHR11264">
    <property type="entry name" value="URACIL-DNA GLYCOSYLASE"/>
    <property type="match status" value="1"/>
</dbReference>
<evidence type="ECO:0000313" key="13">
    <source>
        <dbReference type="Proteomes" id="UP000238801"/>
    </source>
</evidence>
<gene>
    <name evidence="9" type="primary">ung</name>
    <name evidence="12" type="ORF">BCF33_0672</name>
</gene>
<dbReference type="EC" id="3.2.2.27" evidence="4 9"/>
<keyword evidence="6 9" id="KW-0227">DNA damage</keyword>
<dbReference type="Proteomes" id="UP000238801">
    <property type="component" value="Unassembled WGS sequence"/>
</dbReference>
<evidence type="ECO:0000256" key="5">
    <source>
        <dbReference type="ARBA" id="ARBA00018429"/>
    </source>
</evidence>
<keyword evidence="7 9" id="KW-0378">Hydrolase</keyword>
<dbReference type="RefSeq" id="WP_106159491.1">
    <property type="nucleotide sequence ID" value="NZ_PVTT01000001.1"/>
</dbReference>
<dbReference type="InterPro" id="IPR002043">
    <property type="entry name" value="UDG_fam1"/>
</dbReference>
<dbReference type="GO" id="GO:0097510">
    <property type="term" value="P:base-excision repair, AP site formation via deaminated base removal"/>
    <property type="evidence" value="ECO:0007669"/>
    <property type="project" value="TreeGrafter"/>
</dbReference>
<protein>
    <recommendedName>
        <fullName evidence="5 9">Uracil-DNA glycosylase</fullName>
        <shortName evidence="9">UDG</shortName>
        <ecNumber evidence="4 9">3.2.2.27</ecNumber>
    </recommendedName>
</protein>
<evidence type="ECO:0000256" key="8">
    <source>
        <dbReference type="ARBA" id="ARBA00023204"/>
    </source>
</evidence>
<dbReference type="Gene3D" id="3.40.470.10">
    <property type="entry name" value="Uracil-DNA glycosylase-like domain"/>
    <property type="match status" value="1"/>
</dbReference>
<organism evidence="12 13">
    <name type="scientific">Hasllibacter halocynthiae</name>
    <dbReference type="NCBI Taxonomy" id="595589"/>
    <lineage>
        <taxon>Bacteria</taxon>
        <taxon>Pseudomonadati</taxon>
        <taxon>Pseudomonadota</taxon>
        <taxon>Alphaproteobacteria</taxon>
        <taxon>Rhodobacterales</taxon>
        <taxon>Roseobacteraceae</taxon>
        <taxon>Hasllibacter</taxon>
    </lineage>
</organism>
<evidence type="ECO:0000256" key="9">
    <source>
        <dbReference type="HAMAP-Rule" id="MF_00148"/>
    </source>
</evidence>
<dbReference type="PANTHER" id="PTHR11264:SF0">
    <property type="entry name" value="URACIL-DNA GLYCOSYLASE"/>
    <property type="match status" value="1"/>
</dbReference>
<evidence type="ECO:0000256" key="10">
    <source>
        <dbReference type="PROSITE-ProRule" id="PRU10072"/>
    </source>
</evidence>
<evidence type="ECO:0000256" key="1">
    <source>
        <dbReference type="ARBA" id="ARBA00001400"/>
    </source>
</evidence>
<sequence length="225" mass="24399">MTAAPAPFRFDLSRLGPWRELPFFSEDLPAIAAGLAAEARPVLPAPSQVFAALEASPPDAVRVLILGQDPYPTRGHAHGYAFSVAPGAAFLPPSLRNVFREIEDDLGCRRSNPDLSDWARQGVLLLNTALTVPEGVIDGHRRLGWQRLTAQVLARLSGRPRAAILWGRRAQGVAAKHLTGDHLRIETAHPSPLAARKGFFGSRPFSQTNDWLAARGLPPVDWCGT</sequence>
<dbReference type="SMART" id="SM00987">
    <property type="entry name" value="UreE_C"/>
    <property type="match status" value="1"/>
</dbReference>
<dbReference type="OrthoDB" id="9804372at2"/>
<dbReference type="InterPro" id="IPR018085">
    <property type="entry name" value="Ura-DNA_Glyclase_AS"/>
</dbReference>
<proteinExistence type="inferred from homology"/>
<keyword evidence="8 9" id="KW-0234">DNA repair</keyword>
<dbReference type="NCBIfam" id="NF003592">
    <property type="entry name" value="PRK05254.1-5"/>
    <property type="match status" value="1"/>
</dbReference>
<evidence type="ECO:0000256" key="3">
    <source>
        <dbReference type="ARBA" id="ARBA00008184"/>
    </source>
</evidence>
<dbReference type="InterPro" id="IPR036895">
    <property type="entry name" value="Uracil-DNA_glycosylase-like_sf"/>
</dbReference>